<dbReference type="EnsemblPlants" id="TuG1812G0700002108.01.T01">
    <property type="protein sequence ID" value="TuG1812G0700002108.01.T01.cds387634"/>
    <property type="gene ID" value="TuG1812G0700002108.01"/>
</dbReference>
<feature type="chain" id="PRO_5035793774" evidence="1">
    <location>
        <begin position="18"/>
        <end position="165"/>
    </location>
</feature>
<sequence length="165" mass="17916">MLKLFLAWIWEWGAAEALVVLEVVDIQPRQGGRNLAAQLVVAHVELPQVRYIRHLRWDAAADGVVARIHGLHLLRELHAGEVEAEGVVGQVNALQLLCPAEEHGRVAGESVVGEVDLQEADCSELGRDGAGEVVVGEQKDWEKSGFGEEWRDGACEAVVSEVDGV</sequence>
<reference evidence="3" key="1">
    <citation type="journal article" date="2013" name="Nature">
        <title>Draft genome of the wheat A-genome progenitor Triticum urartu.</title>
        <authorList>
            <person name="Ling H.Q."/>
            <person name="Zhao S."/>
            <person name="Liu D."/>
            <person name="Wang J."/>
            <person name="Sun H."/>
            <person name="Zhang C."/>
            <person name="Fan H."/>
            <person name="Li D."/>
            <person name="Dong L."/>
            <person name="Tao Y."/>
            <person name="Gao C."/>
            <person name="Wu H."/>
            <person name="Li Y."/>
            <person name="Cui Y."/>
            <person name="Guo X."/>
            <person name="Zheng S."/>
            <person name="Wang B."/>
            <person name="Yu K."/>
            <person name="Liang Q."/>
            <person name="Yang W."/>
            <person name="Lou X."/>
            <person name="Chen J."/>
            <person name="Feng M."/>
            <person name="Jian J."/>
            <person name="Zhang X."/>
            <person name="Luo G."/>
            <person name="Jiang Y."/>
            <person name="Liu J."/>
            <person name="Wang Z."/>
            <person name="Sha Y."/>
            <person name="Zhang B."/>
            <person name="Wu H."/>
            <person name="Tang D."/>
            <person name="Shen Q."/>
            <person name="Xue P."/>
            <person name="Zou S."/>
            <person name="Wang X."/>
            <person name="Liu X."/>
            <person name="Wang F."/>
            <person name="Yang Y."/>
            <person name="An X."/>
            <person name="Dong Z."/>
            <person name="Zhang K."/>
            <person name="Zhang X."/>
            <person name="Luo M.C."/>
            <person name="Dvorak J."/>
            <person name="Tong Y."/>
            <person name="Wang J."/>
            <person name="Yang H."/>
            <person name="Li Z."/>
            <person name="Wang D."/>
            <person name="Zhang A."/>
            <person name="Wang J."/>
        </authorList>
    </citation>
    <scope>NUCLEOTIDE SEQUENCE</scope>
    <source>
        <strain evidence="3">cv. G1812</strain>
    </source>
</reference>
<keyword evidence="1" id="KW-0732">Signal</keyword>
<name>A0A8R7V224_TRIUA</name>
<protein>
    <submittedName>
        <fullName evidence="2">Uncharacterized protein</fullName>
    </submittedName>
</protein>
<feature type="signal peptide" evidence="1">
    <location>
        <begin position="1"/>
        <end position="17"/>
    </location>
</feature>
<dbReference type="Proteomes" id="UP000015106">
    <property type="component" value="Chromosome 7"/>
</dbReference>
<evidence type="ECO:0000256" key="1">
    <source>
        <dbReference type="SAM" id="SignalP"/>
    </source>
</evidence>
<dbReference type="AlphaFoldDB" id="A0A8R7V224"/>
<keyword evidence="3" id="KW-1185">Reference proteome</keyword>
<reference evidence="2" key="3">
    <citation type="submission" date="2022-06" db="UniProtKB">
        <authorList>
            <consortium name="EnsemblPlants"/>
        </authorList>
    </citation>
    <scope>IDENTIFICATION</scope>
</reference>
<organism evidence="2 3">
    <name type="scientific">Triticum urartu</name>
    <name type="common">Red wild einkorn</name>
    <name type="synonym">Crithodium urartu</name>
    <dbReference type="NCBI Taxonomy" id="4572"/>
    <lineage>
        <taxon>Eukaryota</taxon>
        <taxon>Viridiplantae</taxon>
        <taxon>Streptophyta</taxon>
        <taxon>Embryophyta</taxon>
        <taxon>Tracheophyta</taxon>
        <taxon>Spermatophyta</taxon>
        <taxon>Magnoliopsida</taxon>
        <taxon>Liliopsida</taxon>
        <taxon>Poales</taxon>
        <taxon>Poaceae</taxon>
        <taxon>BOP clade</taxon>
        <taxon>Pooideae</taxon>
        <taxon>Triticodae</taxon>
        <taxon>Triticeae</taxon>
        <taxon>Triticinae</taxon>
        <taxon>Triticum</taxon>
    </lineage>
</organism>
<proteinExistence type="predicted"/>
<evidence type="ECO:0000313" key="2">
    <source>
        <dbReference type="EnsemblPlants" id="TuG1812G0700002108.01.T01.cds387634"/>
    </source>
</evidence>
<reference evidence="2" key="2">
    <citation type="submission" date="2018-03" db="EMBL/GenBank/DDBJ databases">
        <title>The Triticum urartu genome reveals the dynamic nature of wheat genome evolution.</title>
        <authorList>
            <person name="Ling H."/>
            <person name="Ma B."/>
            <person name="Shi X."/>
            <person name="Liu H."/>
            <person name="Dong L."/>
            <person name="Sun H."/>
            <person name="Cao Y."/>
            <person name="Gao Q."/>
            <person name="Zheng S."/>
            <person name="Li Y."/>
            <person name="Yu Y."/>
            <person name="Du H."/>
            <person name="Qi M."/>
            <person name="Li Y."/>
            <person name="Yu H."/>
            <person name="Cui Y."/>
            <person name="Wang N."/>
            <person name="Chen C."/>
            <person name="Wu H."/>
            <person name="Zhao Y."/>
            <person name="Zhang J."/>
            <person name="Li Y."/>
            <person name="Zhou W."/>
            <person name="Zhang B."/>
            <person name="Hu W."/>
            <person name="Eijk M."/>
            <person name="Tang J."/>
            <person name="Witsenboer H."/>
            <person name="Zhao S."/>
            <person name="Li Z."/>
            <person name="Zhang A."/>
            <person name="Wang D."/>
            <person name="Liang C."/>
        </authorList>
    </citation>
    <scope>NUCLEOTIDE SEQUENCE [LARGE SCALE GENOMIC DNA]</scope>
    <source>
        <strain evidence="2">cv. G1812</strain>
    </source>
</reference>
<accession>A0A8R7V224</accession>
<dbReference type="Gramene" id="TuG1812G0700002108.01.T01">
    <property type="protein sequence ID" value="TuG1812G0700002108.01.T01.cds387634"/>
    <property type="gene ID" value="TuG1812G0700002108.01"/>
</dbReference>
<evidence type="ECO:0000313" key="3">
    <source>
        <dbReference type="Proteomes" id="UP000015106"/>
    </source>
</evidence>